<evidence type="ECO:0000256" key="5">
    <source>
        <dbReference type="ARBA" id="ARBA00050406"/>
    </source>
</evidence>
<evidence type="ECO:0000256" key="2">
    <source>
        <dbReference type="ARBA" id="ARBA00022723"/>
    </source>
</evidence>
<evidence type="ECO:0000256" key="3">
    <source>
        <dbReference type="ARBA" id="ARBA00023235"/>
    </source>
</evidence>
<dbReference type="InterPro" id="IPR029068">
    <property type="entry name" value="Glyas_Bleomycin-R_OHBP_Dase"/>
</dbReference>
<comment type="similarity">
    <text evidence="1">Belongs to the methylmalonyl-CoA epimerase family.</text>
</comment>
<name>A0A8H7UFV4_MORIS</name>
<dbReference type="Proteomes" id="UP000654370">
    <property type="component" value="Unassembled WGS sequence"/>
</dbReference>
<dbReference type="EC" id="5.1.99.1" evidence="7"/>
<keyword evidence="2" id="KW-0479">Metal-binding</keyword>
<keyword evidence="4" id="KW-0170">Cobalt</keyword>
<dbReference type="InterPro" id="IPR017515">
    <property type="entry name" value="MeMalonyl-CoA_epimerase"/>
</dbReference>
<dbReference type="Pfam" id="PF13669">
    <property type="entry name" value="Glyoxalase_4"/>
    <property type="match status" value="1"/>
</dbReference>
<protein>
    <recommendedName>
        <fullName evidence="8">Methylmalonyl-CoA epimerase, mitochondrial</fullName>
        <ecNumber evidence="7">5.1.99.1</ecNumber>
    </recommendedName>
    <alternativeName>
        <fullName evidence="9">DL-methylmalonyl-CoA racemase</fullName>
    </alternativeName>
</protein>
<dbReference type="GO" id="GO:0046872">
    <property type="term" value="F:metal ion binding"/>
    <property type="evidence" value="ECO:0007669"/>
    <property type="project" value="UniProtKB-KW"/>
</dbReference>
<dbReference type="OrthoDB" id="16820at2759"/>
<reference evidence="11" key="1">
    <citation type="submission" date="2020-12" db="EMBL/GenBank/DDBJ databases">
        <title>Metabolic potential, ecology and presence of endohyphal bacteria is reflected in genomic diversity of Mucoromycotina.</title>
        <authorList>
            <person name="Muszewska A."/>
            <person name="Okrasinska A."/>
            <person name="Steczkiewicz K."/>
            <person name="Drgas O."/>
            <person name="Orlowska M."/>
            <person name="Perlinska-Lenart U."/>
            <person name="Aleksandrzak-Piekarczyk T."/>
            <person name="Szatraj K."/>
            <person name="Zielenkiewicz U."/>
            <person name="Pilsyk S."/>
            <person name="Malc E."/>
            <person name="Mieczkowski P."/>
            <person name="Kruszewska J.S."/>
            <person name="Biernat P."/>
            <person name="Pawlowska J."/>
        </authorList>
    </citation>
    <scope>NUCLEOTIDE SEQUENCE</scope>
    <source>
        <strain evidence="11">WA0000067209</strain>
    </source>
</reference>
<evidence type="ECO:0000313" key="11">
    <source>
        <dbReference type="EMBL" id="KAG2180127.1"/>
    </source>
</evidence>
<dbReference type="AlphaFoldDB" id="A0A8H7UFV4"/>
<evidence type="ECO:0000256" key="8">
    <source>
        <dbReference type="ARBA" id="ARBA00071337"/>
    </source>
</evidence>
<evidence type="ECO:0000256" key="9">
    <source>
        <dbReference type="ARBA" id="ARBA00081771"/>
    </source>
</evidence>
<dbReference type="GO" id="GO:0005739">
    <property type="term" value="C:mitochondrion"/>
    <property type="evidence" value="ECO:0007669"/>
    <property type="project" value="TreeGrafter"/>
</dbReference>
<evidence type="ECO:0000256" key="6">
    <source>
        <dbReference type="ARBA" id="ARBA00053742"/>
    </source>
</evidence>
<evidence type="ECO:0000259" key="10">
    <source>
        <dbReference type="PROSITE" id="PS51819"/>
    </source>
</evidence>
<dbReference type="GO" id="GO:0004493">
    <property type="term" value="F:methylmalonyl-CoA epimerase activity"/>
    <property type="evidence" value="ECO:0007669"/>
    <property type="project" value="UniProtKB-EC"/>
</dbReference>
<accession>A0A8H7UFV4</accession>
<sequence length="178" mass="19535">MFRFVKAASLQARAVRSLPNSFAPFSLAHRTFVTSSGESKASDIWKLGQLNHVAIAVPNLEKSIDFYKTVMGAQVSGVQELPDHGVYTVFVNLGNTKIELLHPLGEKSPIAKFLEKNKDGGIHHICIEVDDVYAAIKDLTAKNIRALNPEPKIGAHNKPVVFLHPKDCGGVLVELEQR</sequence>
<feature type="domain" description="VOC" evidence="10">
    <location>
        <begin position="49"/>
        <end position="178"/>
    </location>
</feature>
<proteinExistence type="inferred from homology"/>
<gene>
    <name evidence="11" type="ORF">INT43_003915</name>
</gene>
<dbReference type="PANTHER" id="PTHR43048:SF3">
    <property type="entry name" value="METHYLMALONYL-COA EPIMERASE, MITOCHONDRIAL"/>
    <property type="match status" value="1"/>
</dbReference>
<comment type="catalytic activity">
    <reaction evidence="5">
        <text>(R)-methylmalonyl-CoA = (S)-methylmalonyl-CoA</text>
        <dbReference type="Rhea" id="RHEA:20553"/>
        <dbReference type="ChEBI" id="CHEBI:57326"/>
        <dbReference type="ChEBI" id="CHEBI:57327"/>
        <dbReference type="EC" id="5.1.99.1"/>
    </reaction>
    <physiologicalReaction direction="right-to-left" evidence="5">
        <dbReference type="Rhea" id="RHEA:20555"/>
    </physiologicalReaction>
</comment>
<dbReference type="GO" id="GO:0046491">
    <property type="term" value="P:L-methylmalonyl-CoA metabolic process"/>
    <property type="evidence" value="ECO:0007669"/>
    <property type="project" value="TreeGrafter"/>
</dbReference>
<dbReference type="NCBIfam" id="TIGR03081">
    <property type="entry name" value="metmalonyl_epim"/>
    <property type="match status" value="1"/>
</dbReference>
<dbReference type="InterPro" id="IPR051785">
    <property type="entry name" value="MMCE/EMCE_epimerase"/>
</dbReference>
<comment type="function">
    <text evidence="6">Methylmalonyl-CoA epimerase involved in propionyl-CoA metabolism.</text>
</comment>
<organism evidence="11 12">
    <name type="scientific">Mortierella isabellina</name>
    <name type="common">Filamentous fungus</name>
    <name type="synonym">Umbelopsis isabellina</name>
    <dbReference type="NCBI Taxonomy" id="91625"/>
    <lineage>
        <taxon>Eukaryota</taxon>
        <taxon>Fungi</taxon>
        <taxon>Fungi incertae sedis</taxon>
        <taxon>Mucoromycota</taxon>
        <taxon>Mucoromycotina</taxon>
        <taxon>Umbelopsidomycetes</taxon>
        <taxon>Umbelopsidales</taxon>
        <taxon>Umbelopsidaceae</taxon>
        <taxon>Umbelopsis</taxon>
    </lineage>
</organism>
<evidence type="ECO:0000256" key="4">
    <source>
        <dbReference type="ARBA" id="ARBA00023285"/>
    </source>
</evidence>
<dbReference type="PANTHER" id="PTHR43048">
    <property type="entry name" value="METHYLMALONYL-COA EPIMERASE"/>
    <property type="match status" value="1"/>
</dbReference>
<evidence type="ECO:0000256" key="1">
    <source>
        <dbReference type="ARBA" id="ARBA00009308"/>
    </source>
</evidence>
<dbReference type="InterPro" id="IPR037523">
    <property type="entry name" value="VOC_core"/>
</dbReference>
<comment type="caution">
    <text evidence="11">The sequence shown here is derived from an EMBL/GenBank/DDBJ whole genome shotgun (WGS) entry which is preliminary data.</text>
</comment>
<keyword evidence="12" id="KW-1185">Reference proteome</keyword>
<dbReference type="SUPFAM" id="SSF54593">
    <property type="entry name" value="Glyoxalase/Bleomycin resistance protein/Dihydroxybiphenyl dioxygenase"/>
    <property type="match status" value="1"/>
</dbReference>
<dbReference type="FunFam" id="3.10.180.10:FF:000003">
    <property type="entry name" value="Methylmalonyl-CoA epimerase, mitochondrial"/>
    <property type="match status" value="1"/>
</dbReference>
<dbReference type="EMBL" id="JAEPQZ010000006">
    <property type="protein sequence ID" value="KAG2180127.1"/>
    <property type="molecule type" value="Genomic_DNA"/>
</dbReference>
<dbReference type="CDD" id="cd07249">
    <property type="entry name" value="MMCE"/>
    <property type="match status" value="1"/>
</dbReference>
<evidence type="ECO:0000256" key="7">
    <source>
        <dbReference type="ARBA" id="ARBA00066411"/>
    </source>
</evidence>
<evidence type="ECO:0000313" key="12">
    <source>
        <dbReference type="Proteomes" id="UP000654370"/>
    </source>
</evidence>
<dbReference type="PROSITE" id="PS51819">
    <property type="entry name" value="VOC"/>
    <property type="match status" value="1"/>
</dbReference>
<dbReference type="Gene3D" id="3.10.180.10">
    <property type="entry name" value="2,3-Dihydroxybiphenyl 1,2-Dioxygenase, domain 1"/>
    <property type="match status" value="1"/>
</dbReference>
<keyword evidence="3" id="KW-0413">Isomerase</keyword>